<dbReference type="InterPro" id="IPR006657">
    <property type="entry name" value="MoPterin_dinucl-bd_dom"/>
</dbReference>
<evidence type="ECO:0000256" key="5">
    <source>
        <dbReference type="ARBA" id="ARBA00022505"/>
    </source>
</evidence>
<protein>
    <submittedName>
        <fullName evidence="12">FdhF/YdeP family oxidoreductase</fullName>
    </submittedName>
</protein>
<sequence length="763" mass="84792">MSKKTNAQPPEKLTGIKLKEIPKSAVGVKAIKSALTHINDEVGLVDGIRLLKNLNQKDGFDCPGCAWPDPDEKRAFLAEYCENGAKAVAEEATKSKVSPLFFATHSIEDLAKLSDYKIGKSGRITHPMYLPEGKNYYEEISWENAFKMIGDELNSLNSPDEAIFYTSGRTSNEAAFLYQLFVRQFGTNNLPDCSNMCHESSGAALSETLGIGKGSVTLEDFNHADLVIVMGQNPGTNHPRMLTALGETKNNGGKIITVNPLPEVGLLNYKDPQNPLKWVGSGQDLTDLFLQVKINGDVALLKIILKLMKEKETKNPGTVFNHQFIKEKTSGIEDFLNDLENFTIEDLLPQTGLTLNKIKEATELIIKNDKIIICWAMGLTQHKNSVDNIRELVNILLLKGSIGKKGAGTCPVRGHSNVQGDRTMGIWEKPKDDFLDKLDQEFNFKSPRKHGLDVVNAIKAMHKKEAKVFFGMGGNFISATPDTEYTAQALRNCNLTVHVSTKLNRSHLVHGKKALILPCLGRSEKDIQISGEQFVTVENSMGIVHASNGVLEPCSTKLLSEPAIVAGVANATLKKSKVNWTELVSNYDFIRNKIEATIPGFENYNKRARIKGGFYLPNNARDNNFKPTSTGKANFSKNVPSDILLEKNQFLMMTIRTHDQYNTTIYGLNDRYRGVLNERRVIFMNEDDMKQQGLKKLDLVDLTSHFNKEKRKAKGFLVIPYSIPKQCTATYFPEANVLVPIKSVAKISNTPASKTVVISIQKR</sequence>
<keyword evidence="8" id="KW-0408">Iron</keyword>
<dbReference type="InterPro" id="IPR050123">
    <property type="entry name" value="Prok_molybdopt-oxidoreductase"/>
</dbReference>
<dbReference type="PIRSF" id="PIRSF000144">
    <property type="entry name" value="CbbBc"/>
    <property type="match status" value="1"/>
</dbReference>
<dbReference type="InterPro" id="IPR009010">
    <property type="entry name" value="Asp_de-COase-like_dom_sf"/>
</dbReference>
<evidence type="ECO:0000313" key="13">
    <source>
        <dbReference type="Proteomes" id="UP000663935"/>
    </source>
</evidence>
<dbReference type="Pfam" id="PF00384">
    <property type="entry name" value="Molybdopterin"/>
    <property type="match status" value="1"/>
</dbReference>
<dbReference type="PANTHER" id="PTHR43105">
    <property type="entry name" value="RESPIRATORY NITRATE REDUCTASE"/>
    <property type="match status" value="1"/>
</dbReference>
<evidence type="ECO:0000256" key="2">
    <source>
        <dbReference type="ARBA" id="ARBA00001966"/>
    </source>
</evidence>
<proteinExistence type="inferred from homology"/>
<dbReference type="Proteomes" id="UP000663935">
    <property type="component" value="Chromosome"/>
</dbReference>
<keyword evidence="5" id="KW-0500">Molybdenum</keyword>
<evidence type="ECO:0000259" key="11">
    <source>
        <dbReference type="Pfam" id="PF01568"/>
    </source>
</evidence>
<keyword evidence="7" id="KW-0560">Oxidoreductase</keyword>
<dbReference type="RefSeq" id="WP_207973493.1">
    <property type="nucleotide sequence ID" value="NZ_CP071795.1"/>
</dbReference>
<keyword evidence="13" id="KW-1185">Reference proteome</keyword>
<dbReference type="PANTHER" id="PTHR43105:SF4">
    <property type="entry name" value="PROTEIN YDEP"/>
    <property type="match status" value="1"/>
</dbReference>
<dbReference type="InterPro" id="IPR010046">
    <property type="entry name" value="Mopterin_OxRdtse_a_bac"/>
</dbReference>
<dbReference type="InterPro" id="IPR037951">
    <property type="entry name" value="MopB_CT_YdeP"/>
</dbReference>
<name>A0ABX7SYQ1_9FLAO</name>
<dbReference type="Gene3D" id="3.40.228.10">
    <property type="entry name" value="Dimethylsulfoxide Reductase, domain 2"/>
    <property type="match status" value="1"/>
</dbReference>
<dbReference type="SUPFAM" id="SSF50692">
    <property type="entry name" value="ADC-like"/>
    <property type="match status" value="1"/>
</dbReference>
<gene>
    <name evidence="12" type="ORF">JL193_14865</name>
</gene>
<comment type="cofactor">
    <cofactor evidence="2">
        <name>[4Fe-4S] cluster</name>
        <dbReference type="ChEBI" id="CHEBI:49883"/>
    </cofactor>
</comment>
<dbReference type="SUPFAM" id="SSF53706">
    <property type="entry name" value="Formate dehydrogenase/DMSO reductase, domains 1-3"/>
    <property type="match status" value="1"/>
</dbReference>
<dbReference type="CDD" id="cd02767">
    <property type="entry name" value="MopB_ydeP"/>
    <property type="match status" value="1"/>
</dbReference>
<dbReference type="NCBIfam" id="TIGR01701">
    <property type="entry name" value="Fdhalpha-like"/>
    <property type="match status" value="1"/>
</dbReference>
<comment type="cofactor">
    <cofactor evidence="1">
        <name>Mo-bis(molybdopterin guanine dinucleotide)</name>
        <dbReference type="ChEBI" id="CHEBI:60539"/>
    </cofactor>
</comment>
<keyword evidence="9" id="KW-0411">Iron-sulfur</keyword>
<evidence type="ECO:0000313" key="12">
    <source>
        <dbReference type="EMBL" id="QTD39384.1"/>
    </source>
</evidence>
<evidence type="ECO:0000259" key="10">
    <source>
        <dbReference type="Pfam" id="PF00384"/>
    </source>
</evidence>
<reference evidence="12 13" key="1">
    <citation type="submission" date="2021-03" db="EMBL/GenBank/DDBJ databases">
        <title>Complete genome of Polaribacter_sp.G4M1.</title>
        <authorList>
            <person name="Jeong S.W."/>
            <person name="Bae J.W."/>
        </authorList>
    </citation>
    <scope>NUCLEOTIDE SEQUENCE [LARGE SCALE GENOMIC DNA]</scope>
    <source>
        <strain evidence="12 13">G4M1</strain>
    </source>
</reference>
<dbReference type="EMBL" id="CP071795">
    <property type="protein sequence ID" value="QTD39384.1"/>
    <property type="molecule type" value="Genomic_DNA"/>
</dbReference>
<dbReference type="CDD" id="cd02787">
    <property type="entry name" value="MopB_CT_ydeP"/>
    <property type="match status" value="1"/>
</dbReference>
<evidence type="ECO:0000256" key="1">
    <source>
        <dbReference type="ARBA" id="ARBA00001942"/>
    </source>
</evidence>
<dbReference type="Gene3D" id="3.40.50.740">
    <property type="match status" value="1"/>
</dbReference>
<keyword evidence="4" id="KW-0004">4Fe-4S</keyword>
<dbReference type="Gene3D" id="2.40.40.20">
    <property type="match status" value="1"/>
</dbReference>
<dbReference type="InterPro" id="IPR041953">
    <property type="entry name" value="YdeP_MopB"/>
</dbReference>
<organism evidence="12 13">
    <name type="scientific">Polaribacter batillariae</name>
    <dbReference type="NCBI Taxonomy" id="2808900"/>
    <lineage>
        <taxon>Bacteria</taxon>
        <taxon>Pseudomonadati</taxon>
        <taxon>Bacteroidota</taxon>
        <taxon>Flavobacteriia</taxon>
        <taxon>Flavobacteriales</taxon>
        <taxon>Flavobacteriaceae</taxon>
    </lineage>
</organism>
<evidence type="ECO:0000256" key="7">
    <source>
        <dbReference type="ARBA" id="ARBA00023002"/>
    </source>
</evidence>
<feature type="domain" description="Molybdopterin oxidoreductase" evidence="10">
    <location>
        <begin position="123"/>
        <end position="499"/>
    </location>
</feature>
<evidence type="ECO:0000256" key="8">
    <source>
        <dbReference type="ARBA" id="ARBA00023004"/>
    </source>
</evidence>
<evidence type="ECO:0000256" key="9">
    <source>
        <dbReference type="ARBA" id="ARBA00023014"/>
    </source>
</evidence>
<evidence type="ECO:0000256" key="6">
    <source>
        <dbReference type="ARBA" id="ARBA00022723"/>
    </source>
</evidence>
<keyword evidence="6" id="KW-0479">Metal-binding</keyword>
<evidence type="ECO:0000256" key="4">
    <source>
        <dbReference type="ARBA" id="ARBA00022485"/>
    </source>
</evidence>
<feature type="domain" description="Molybdopterin dinucleotide-binding" evidence="11">
    <location>
        <begin position="650"/>
        <end position="756"/>
    </location>
</feature>
<dbReference type="InterPro" id="IPR006656">
    <property type="entry name" value="Mopterin_OxRdtase"/>
</dbReference>
<evidence type="ECO:0000256" key="3">
    <source>
        <dbReference type="ARBA" id="ARBA00010312"/>
    </source>
</evidence>
<comment type="similarity">
    <text evidence="3">Belongs to the prokaryotic molybdopterin-containing oxidoreductase family.</text>
</comment>
<dbReference type="Pfam" id="PF01568">
    <property type="entry name" value="Molydop_binding"/>
    <property type="match status" value="1"/>
</dbReference>
<accession>A0ABX7SYQ1</accession>